<dbReference type="Pfam" id="PF00596">
    <property type="entry name" value="Aldolase_II"/>
    <property type="match status" value="1"/>
</dbReference>
<gene>
    <name evidence="4" type="ordered locus">Daud_0650</name>
</gene>
<dbReference type="SUPFAM" id="SSF53639">
    <property type="entry name" value="AraD/HMP-PK domain-like"/>
    <property type="match status" value="1"/>
</dbReference>
<dbReference type="InterPro" id="IPR001303">
    <property type="entry name" value="Aldolase_II/adducin_N"/>
</dbReference>
<dbReference type="AlphaFoldDB" id="B1I2P3"/>
<evidence type="ECO:0000313" key="4">
    <source>
        <dbReference type="EMBL" id="ACA59184.1"/>
    </source>
</evidence>
<proteinExistence type="predicted"/>
<dbReference type="HOGENOM" id="CLU_006033_3_0_9"/>
<dbReference type="eggNOG" id="COG0235">
    <property type="taxonomic scope" value="Bacteria"/>
</dbReference>
<dbReference type="SMART" id="SM01007">
    <property type="entry name" value="Aldolase_II"/>
    <property type="match status" value="1"/>
</dbReference>
<dbReference type="GO" id="GO:0005829">
    <property type="term" value="C:cytosol"/>
    <property type="evidence" value="ECO:0007669"/>
    <property type="project" value="TreeGrafter"/>
</dbReference>
<dbReference type="PANTHER" id="PTHR22789">
    <property type="entry name" value="FUCULOSE PHOSPHATE ALDOLASE"/>
    <property type="match status" value="1"/>
</dbReference>
<dbReference type="KEGG" id="dau:Daud_0650"/>
<reference evidence="4 5" key="2">
    <citation type="journal article" date="2008" name="Science">
        <title>Environmental genomics reveals a single-species ecosystem deep within Earth.</title>
        <authorList>
            <person name="Chivian D."/>
            <person name="Brodie E.L."/>
            <person name="Alm E.J."/>
            <person name="Culley D.E."/>
            <person name="Dehal P.S."/>
            <person name="Desantis T.Z."/>
            <person name="Gihring T.M."/>
            <person name="Lapidus A."/>
            <person name="Lin L.H."/>
            <person name="Lowry S.R."/>
            <person name="Moser D.P."/>
            <person name="Richardson P.M."/>
            <person name="Southam G."/>
            <person name="Wanger G."/>
            <person name="Pratt L.M."/>
            <person name="Andersen G.L."/>
            <person name="Hazen T.C."/>
            <person name="Brockman F.J."/>
            <person name="Arkin A.P."/>
            <person name="Onstott T.C."/>
        </authorList>
    </citation>
    <scope>NUCLEOTIDE SEQUENCE [LARGE SCALE GENOMIC DNA]</scope>
    <source>
        <strain evidence="4 5">MP104C</strain>
    </source>
</reference>
<dbReference type="PANTHER" id="PTHR22789:SF0">
    <property type="entry name" value="3-OXO-TETRONATE 4-PHOSPHATE DECARBOXYLASE-RELATED"/>
    <property type="match status" value="1"/>
</dbReference>
<dbReference type="EMBL" id="CP000860">
    <property type="protein sequence ID" value="ACA59184.1"/>
    <property type="molecule type" value="Genomic_DNA"/>
</dbReference>
<feature type="domain" description="Class II aldolase/adducin N-terminal" evidence="3">
    <location>
        <begin position="10"/>
        <end position="187"/>
    </location>
</feature>
<dbReference type="STRING" id="477974.Daud_0650"/>
<accession>B1I2P3</accession>
<keyword evidence="1" id="KW-0479">Metal-binding</keyword>
<dbReference type="RefSeq" id="WP_012301772.1">
    <property type="nucleotide sequence ID" value="NC_010424.1"/>
</dbReference>
<dbReference type="OrthoDB" id="9786287at2"/>
<keyword evidence="5" id="KW-1185">Reference proteome</keyword>
<evidence type="ECO:0000259" key="3">
    <source>
        <dbReference type="SMART" id="SM01007"/>
    </source>
</evidence>
<sequence>MSLAADKAKEKLVRLGQKVAEAGLVIGTWGNLSYRVAKDNVVVITPSGLDYHRMSTRDMVVIGMDGRVVEGDRKPSTELALHLAVYRTRPDVQCVIHTHSPYAGAMAVNRMPIPPILEDAVAMIRGSVPVTEYAVSGSRRLAELAAQALGRVNAVLLANHGVVGVGRTPEDAFQVCQQVERAAQVYILARAIGTPVALTDQEVARLLEYYTKEYGQKEGAEG</sequence>
<keyword evidence="2" id="KW-0456">Lyase</keyword>
<dbReference type="GO" id="GO:0046872">
    <property type="term" value="F:metal ion binding"/>
    <property type="evidence" value="ECO:0007669"/>
    <property type="project" value="UniProtKB-KW"/>
</dbReference>
<dbReference type="InterPro" id="IPR036409">
    <property type="entry name" value="Aldolase_II/adducin_N_sf"/>
</dbReference>
<dbReference type="GO" id="GO:0016832">
    <property type="term" value="F:aldehyde-lyase activity"/>
    <property type="evidence" value="ECO:0007669"/>
    <property type="project" value="TreeGrafter"/>
</dbReference>
<organism evidence="4 5">
    <name type="scientific">Desulforudis audaxviator (strain MP104C)</name>
    <dbReference type="NCBI Taxonomy" id="477974"/>
    <lineage>
        <taxon>Bacteria</taxon>
        <taxon>Bacillati</taxon>
        <taxon>Bacillota</taxon>
        <taxon>Clostridia</taxon>
        <taxon>Thermoanaerobacterales</taxon>
        <taxon>Candidatus Desulforudaceae</taxon>
        <taxon>Candidatus Desulforudis</taxon>
    </lineage>
</organism>
<evidence type="ECO:0000256" key="1">
    <source>
        <dbReference type="ARBA" id="ARBA00022723"/>
    </source>
</evidence>
<reference evidence="5" key="1">
    <citation type="submission" date="2007-10" db="EMBL/GenBank/DDBJ databases">
        <title>Complete sequence of chromosome of Desulforudis audaxviator MP104C.</title>
        <authorList>
            <person name="Copeland A."/>
            <person name="Lucas S."/>
            <person name="Lapidus A."/>
            <person name="Barry K."/>
            <person name="Glavina del Rio T."/>
            <person name="Dalin E."/>
            <person name="Tice H."/>
            <person name="Bruce D."/>
            <person name="Pitluck S."/>
            <person name="Lowry S.R."/>
            <person name="Larimer F."/>
            <person name="Land M.L."/>
            <person name="Hauser L."/>
            <person name="Kyrpides N."/>
            <person name="Ivanova N.N."/>
            <person name="Richardson P."/>
        </authorList>
    </citation>
    <scope>NUCLEOTIDE SEQUENCE [LARGE SCALE GENOMIC DNA]</scope>
    <source>
        <strain evidence="5">MP104C</strain>
    </source>
</reference>
<dbReference type="Gene3D" id="3.40.225.10">
    <property type="entry name" value="Class II aldolase/adducin N-terminal domain"/>
    <property type="match status" value="1"/>
</dbReference>
<evidence type="ECO:0000256" key="2">
    <source>
        <dbReference type="ARBA" id="ARBA00023239"/>
    </source>
</evidence>
<name>B1I2P3_DESAP</name>
<dbReference type="GO" id="GO:0019323">
    <property type="term" value="P:pentose catabolic process"/>
    <property type="evidence" value="ECO:0007669"/>
    <property type="project" value="TreeGrafter"/>
</dbReference>
<evidence type="ECO:0000313" key="5">
    <source>
        <dbReference type="Proteomes" id="UP000008544"/>
    </source>
</evidence>
<dbReference type="InterPro" id="IPR050197">
    <property type="entry name" value="Aldolase_class_II_sugar_metab"/>
</dbReference>
<dbReference type="Proteomes" id="UP000008544">
    <property type="component" value="Chromosome"/>
</dbReference>
<protein>
    <submittedName>
        <fullName evidence="4">Class II aldolase/adducin family protein</fullName>
    </submittedName>
</protein>